<accession>A0ABV4N2W3</accession>
<dbReference type="Proteomes" id="UP001570071">
    <property type="component" value="Unassembled WGS sequence"/>
</dbReference>
<dbReference type="Pfam" id="PF01051">
    <property type="entry name" value="Rep3_N"/>
    <property type="match status" value="1"/>
</dbReference>
<evidence type="ECO:0000313" key="3">
    <source>
        <dbReference type="EMBL" id="MEZ8723825.1"/>
    </source>
</evidence>
<dbReference type="EMBL" id="JBFSSG010000079">
    <property type="protein sequence ID" value="MEZ8723825.1"/>
    <property type="molecule type" value="Genomic_DNA"/>
</dbReference>
<comment type="caution">
    <text evidence="3">The sequence shown here is derived from an EMBL/GenBank/DDBJ whole genome shotgun (WGS) entry which is preliminary data.</text>
</comment>
<proteinExistence type="inferred from homology"/>
<comment type="similarity">
    <text evidence="1">Belongs to the initiator RepB protein family.</text>
</comment>
<gene>
    <name evidence="3" type="ORF">AB6D66_22350</name>
</gene>
<sequence>MSNTPTIEHLASLKEKPWYVVNNSFSQATFTHLSPQNINILSYKSLLCAICGWQQLFHVNQFNSDLWNSHDRATNDKIPDLVASAFSKEEERKVTLSFEDMSQFCTVSRKGSKGRKTYNKDKYADALRQAEQIHMSTEKEVTISDWAKFREKVHVEQNIGQHEGDATRHLSIFSQSEEYDLAFLPIGAFIGHPIEKVEIDDSKPLVTITFNVKFLPLLFATSSYNTMFLDRLSSFKSLAGLRLYDLLYSRLGMQHELVDRGRVNFSVPRWRSFFGVNSSIDIVFTEVKKNSGSSDESENPWYFKLSELEKYAKSLDWYSLANKKGYSSLTKEEALIFDDSRELLLKAYRCHREKDKKKEQLGEAGVVVCLHGGKYVDINTFRRDVFNKAIKEVDNYAKWRGDRTFEVVDFDKKKKKGSKITTSINIVYERC</sequence>
<feature type="domain" description="Initiator Rep protein WH1" evidence="2">
    <location>
        <begin position="80"/>
        <end position="247"/>
    </location>
</feature>
<name>A0ABV4N2W3_9VIBR</name>
<dbReference type="InterPro" id="IPR000525">
    <property type="entry name" value="Initiator_Rep_WH1"/>
</dbReference>
<reference evidence="3 4" key="1">
    <citation type="journal article" date="2024" name="ISME J.">
        <title>Tailless and filamentous prophages are predominant in marine Vibrio.</title>
        <authorList>
            <person name="Steensen K."/>
            <person name="Seneca J."/>
            <person name="Bartlau N."/>
            <person name="Yu X.A."/>
            <person name="Hussain F.A."/>
            <person name="Polz M.F."/>
        </authorList>
    </citation>
    <scope>NUCLEOTIDE SEQUENCE [LARGE SCALE GENOMIC DNA]</scope>
    <source>
        <strain evidence="3 4">10N.239.312.F12</strain>
    </source>
</reference>
<evidence type="ECO:0000256" key="1">
    <source>
        <dbReference type="ARBA" id="ARBA00038283"/>
    </source>
</evidence>
<dbReference type="RefSeq" id="WP_372126135.1">
    <property type="nucleotide sequence ID" value="NZ_JBFSSG010000079.1"/>
</dbReference>
<evidence type="ECO:0000313" key="4">
    <source>
        <dbReference type="Proteomes" id="UP001570071"/>
    </source>
</evidence>
<protein>
    <recommendedName>
        <fullName evidence="2">Initiator Rep protein WH1 domain-containing protein</fullName>
    </recommendedName>
</protein>
<keyword evidence="4" id="KW-1185">Reference proteome</keyword>
<evidence type="ECO:0000259" key="2">
    <source>
        <dbReference type="Pfam" id="PF01051"/>
    </source>
</evidence>
<organism evidence="3 4">
    <name type="scientific">Vibrio pomeroyi</name>
    <dbReference type="NCBI Taxonomy" id="198832"/>
    <lineage>
        <taxon>Bacteria</taxon>
        <taxon>Pseudomonadati</taxon>
        <taxon>Pseudomonadota</taxon>
        <taxon>Gammaproteobacteria</taxon>
        <taxon>Vibrionales</taxon>
        <taxon>Vibrionaceae</taxon>
        <taxon>Vibrio</taxon>
    </lineage>
</organism>